<evidence type="ECO:0000256" key="6">
    <source>
        <dbReference type="SAM" id="Phobius"/>
    </source>
</evidence>
<dbReference type="OrthoDB" id="343744at2"/>
<dbReference type="InterPro" id="IPR038766">
    <property type="entry name" value="Membrane_comp_ABC_pdt"/>
</dbReference>
<feature type="transmembrane region" description="Helical" evidence="6">
    <location>
        <begin position="20"/>
        <end position="40"/>
    </location>
</feature>
<feature type="transmembrane region" description="Helical" evidence="6">
    <location>
        <begin position="781"/>
        <end position="804"/>
    </location>
</feature>
<feature type="transmembrane region" description="Helical" evidence="6">
    <location>
        <begin position="241"/>
        <end position="265"/>
    </location>
</feature>
<dbReference type="PANTHER" id="PTHR30287:SF2">
    <property type="entry name" value="BLL1001 PROTEIN"/>
    <property type="match status" value="1"/>
</dbReference>
<comment type="subcellular location">
    <subcellularLocation>
        <location evidence="1">Cell membrane</location>
        <topology evidence="1">Multi-pass membrane protein</topology>
    </subcellularLocation>
</comment>
<evidence type="ECO:0000256" key="2">
    <source>
        <dbReference type="ARBA" id="ARBA00022475"/>
    </source>
</evidence>
<dbReference type="EMBL" id="MAJU01000008">
    <property type="protein sequence ID" value="OCH22257.1"/>
    <property type="molecule type" value="Genomic_DNA"/>
</dbReference>
<protein>
    <submittedName>
        <fullName evidence="8">ABC transporter permease</fullName>
    </submittedName>
</protein>
<dbReference type="AlphaFoldDB" id="A0A1B9P1R7"/>
<feature type="transmembrane region" description="Helical" evidence="6">
    <location>
        <begin position="684"/>
        <end position="709"/>
    </location>
</feature>
<feature type="transmembrane region" description="Helical" evidence="6">
    <location>
        <begin position="730"/>
        <end position="761"/>
    </location>
</feature>
<feature type="domain" description="ABC3 transporter permease C-terminal" evidence="7">
    <location>
        <begin position="693"/>
        <end position="808"/>
    </location>
</feature>
<proteinExistence type="predicted"/>
<dbReference type="RefSeq" id="WP_017022038.1">
    <property type="nucleotide sequence ID" value="NZ_CAWMPN010000008.1"/>
</dbReference>
<gene>
    <name evidence="8" type="ORF">A6E04_10460</name>
</gene>
<reference evidence="8 9" key="1">
    <citation type="submission" date="2016-06" db="EMBL/GenBank/DDBJ databases">
        <authorList>
            <person name="Kjaerup R.B."/>
            <person name="Dalgaard T.S."/>
            <person name="Juul-Madsen H.R."/>
        </authorList>
    </citation>
    <scope>NUCLEOTIDE SEQUENCE [LARGE SCALE GENOMIC DNA]</scope>
    <source>
        <strain evidence="8 9">1S159</strain>
    </source>
</reference>
<feature type="transmembrane region" description="Helical" evidence="6">
    <location>
        <begin position="385"/>
        <end position="406"/>
    </location>
</feature>
<evidence type="ECO:0000259" key="7">
    <source>
        <dbReference type="Pfam" id="PF02687"/>
    </source>
</evidence>
<dbReference type="STRING" id="688.A6E04_10460"/>
<evidence type="ECO:0000256" key="4">
    <source>
        <dbReference type="ARBA" id="ARBA00022989"/>
    </source>
</evidence>
<evidence type="ECO:0000313" key="8">
    <source>
        <dbReference type="EMBL" id="OCH22257.1"/>
    </source>
</evidence>
<feature type="transmembrane region" description="Helical" evidence="6">
    <location>
        <begin position="345"/>
        <end position="364"/>
    </location>
</feature>
<feature type="transmembrane region" description="Helical" evidence="6">
    <location>
        <begin position="412"/>
        <end position="438"/>
    </location>
</feature>
<feature type="transmembrane region" description="Helical" evidence="6">
    <location>
        <begin position="285"/>
        <end position="310"/>
    </location>
</feature>
<evidence type="ECO:0000256" key="3">
    <source>
        <dbReference type="ARBA" id="ARBA00022692"/>
    </source>
</evidence>
<dbReference type="InterPro" id="IPR003838">
    <property type="entry name" value="ABC3_permease_C"/>
</dbReference>
<evidence type="ECO:0000256" key="1">
    <source>
        <dbReference type="ARBA" id="ARBA00004651"/>
    </source>
</evidence>
<keyword evidence="5 6" id="KW-0472">Membrane</keyword>
<keyword evidence="3 6" id="KW-0812">Transmembrane</keyword>
<dbReference type="Pfam" id="PF02687">
    <property type="entry name" value="FtsX"/>
    <property type="match status" value="2"/>
</dbReference>
<comment type="caution">
    <text evidence="8">The sequence shown here is derived from an EMBL/GenBank/DDBJ whole genome shotgun (WGS) entry which is preliminary data.</text>
</comment>
<evidence type="ECO:0000313" key="9">
    <source>
        <dbReference type="Proteomes" id="UP000093523"/>
    </source>
</evidence>
<feature type="domain" description="ABC3 transporter permease C-terminal" evidence="7">
    <location>
        <begin position="244"/>
        <end position="368"/>
    </location>
</feature>
<dbReference type="PANTHER" id="PTHR30287">
    <property type="entry name" value="MEMBRANE COMPONENT OF PREDICTED ABC SUPERFAMILY METABOLITE UPTAKE TRANSPORTER"/>
    <property type="match status" value="1"/>
</dbReference>
<dbReference type="Proteomes" id="UP000093523">
    <property type="component" value="Unassembled WGS sequence"/>
</dbReference>
<organism evidence="8 9">
    <name type="scientific">Aliivibrio logei</name>
    <name type="common">Vibrio logei</name>
    <dbReference type="NCBI Taxonomy" id="688"/>
    <lineage>
        <taxon>Bacteria</taxon>
        <taxon>Pseudomonadati</taxon>
        <taxon>Pseudomonadota</taxon>
        <taxon>Gammaproteobacteria</taxon>
        <taxon>Vibrionales</taxon>
        <taxon>Vibrionaceae</taxon>
        <taxon>Aliivibrio</taxon>
    </lineage>
</organism>
<evidence type="ECO:0000256" key="5">
    <source>
        <dbReference type="ARBA" id="ARBA00023136"/>
    </source>
</evidence>
<sequence>MSFPVVRALLGHYRRHPLQIFLVWLGLTLGVSLLVGVLAINHHAKISYSEGEKLFSNPFPNRIRSIQENITIPQAFYINLRRAGYTSCMPVQTQHLETTNDIDISLVGIDPVALMQISKNSVASNENLLSLMRPPFPVLISQPLASYFRLNDGDYIELENQANLGPVIVDKFNRLSGSRLFSDISLTRMLGHKAGFDVLLCGEMSEKEADRLERMLPRGLQLDTHKESGLTALTKAFHTNLFAMGMLSFVVGLFIFYQAMSLSFIQRQPLVGTLRQIGVSTKELIFAMSAEVMLWVLIGWLSGNFFGVLLANELMPTVSNSLYSLYNADVDLLITWSWSWSYQSLWMAILGCILACGWPLYRLLSIEPIRLTARLSLVRFAGKEFEVQAIIACVFCVAAYLIHLLPHSHEHGFILIGFLMVGVGLFTPFIILKLFDWLSYKLPSPKARWFFADSSASLSYRGVAAMAFMLALASNIGVETMVGSFRATTNDWLEQRLAADIYIQPSKASASRITYWLEKQPEVEEVWRQWKIDYQTEYGNLEILSTGSSPGEKKALTMKVAIPEYWDSLHHSRSLLISESMALKWDLKPGDYLDLPAPVGDNWQISGVYYDYGNQYNQLMLTHNAWLKAFGGQGTTGIGVVLTDESKRTQLIGRVLKKYRLPVEQVVDNNNIQTQAMKVFDRTFIVTGTLGNLTLVIAVFGLFFATLVGETSRQRQTALLRCLGLSGKELIMLGGLQLLAIGLLTILIALPLGILLSQLLIDIVMKYAFGWTMEINYFPMEYLATFGWALLALTVAGSATVWRVTRRQAITSLRESL</sequence>
<keyword evidence="4 6" id="KW-1133">Transmembrane helix</keyword>
<accession>A0A1B9P1R7</accession>
<keyword evidence="2" id="KW-1003">Cell membrane</keyword>
<dbReference type="GO" id="GO:0005886">
    <property type="term" value="C:plasma membrane"/>
    <property type="evidence" value="ECO:0007669"/>
    <property type="project" value="UniProtKB-SubCell"/>
</dbReference>
<name>A0A1B9P1R7_ALILO</name>
<feature type="transmembrane region" description="Helical" evidence="6">
    <location>
        <begin position="458"/>
        <end position="478"/>
    </location>
</feature>